<dbReference type="GeneID" id="115729868"/>
<evidence type="ECO:0000256" key="1">
    <source>
        <dbReference type="ARBA" id="ARBA00022614"/>
    </source>
</evidence>
<dbReference type="Gene3D" id="3.40.50.300">
    <property type="entry name" value="P-loop containing nucleotide triphosphate hydrolases"/>
    <property type="match status" value="1"/>
</dbReference>
<dbReference type="InterPro" id="IPR042197">
    <property type="entry name" value="Apaf_helical"/>
</dbReference>
<dbReference type="InterPro" id="IPR002182">
    <property type="entry name" value="NB-ARC"/>
</dbReference>
<gene>
    <name evidence="6" type="primary">LOC115729868</name>
</gene>
<keyword evidence="1" id="KW-0433">Leucine-rich repeat</keyword>
<dbReference type="Proteomes" id="UP000827889">
    <property type="component" value="Chromosome 3"/>
</dbReference>
<dbReference type="Gene3D" id="1.10.8.430">
    <property type="entry name" value="Helical domain of apoptotic protease-activating factors"/>
    <property type="match status" value="1"/>
</dbReference>
<feature type="domain" description="NB-ARC" evidence="3">
    <location>
        <begin position="51"/>
        <end position="205"/>
    </location>
</feature>
<dbReference type="SUPFAM" id="SSF52540">
    <property type="entry name" value="P-loop containing nucleoside triphosphate hydrolases"/>
    <property type="match status" value="1"/>
</dbReference>
<keyword evidence="2" id="KW-0677">Repeat</keyword>
<feature type="domain" description="Disease resistance protein Roq1-like winged-helix" evidence="4">
    <location>
        <begin position="277"/>
        <end position="338"/>
    </location>
</feature>
<dbReference type="PRINTS" id="PR00364">
    <property type="entry name" value="DISEASERSIST"/>
</dbReference>
<accession>A0ABM3H4M2</accession>
<evidence type="ECO:0000259" key="4">
    <source>
        <dbReference type="Pfam" id="PF23282"/>
    </source>
</evidence>
<dbReference type="PANTHER" id="PTHR11017:SF570">
    <property type="entry name" value="DISEASE RESISTANCE PROTEIN (TIR-NBS CLASS)-RELATED"/>
    <property type="match status" value="1"/>
</dbReference>
<evidence type="ECO:0000256" key="2">
    <source>
        <dbReference type="ARBA" id="ARBA00022737"/>
    </source>
</evidence>
<dbReference type="InterPro" id="IPR058192">
    <property type="entry name" value="WHD_ROQ1-like"/>
</dbReference>
<dbReference type="InterPro" id="IPR044974">
    <property type="entry name" value="Disease_R_plants"/>
</dbReference>
<reference evidence="6" key="1">
    <citation type="submission" date="2025-08" db="UniProtKB">
        <authorList>
            <consortium name="RefSeq"/>
        </authorList>
    </citation>
    <scope>IDENTIFICATION</scope>
    <source>
        <tissue evidence="6">Leaf</tissue>
    </source>
</reference>
<keyword evidence="5" id="KW-1185">Reference proteome</keyword>
<evidence type="ECO:0000259" key="3">
    <source>
        <dbReference type="Pfam" id="PF00931"/>
    </source>
</evidence>
<sequence length="348" mass="39341">MSEIVLYVTRQLKNAELVGTSMPVGIDNHVHKMMTMLNINYRNGQAVEIRGNEVRMVGIHGVAGIGKTTLAKFVYSQLYPPFEGCSYLGNIGEVLKTEPLEHLQSRLVSDLLKQEPKSVGSVKEGIDYIQHRFHGMRVLIVLDDVHGRDQLEAFAGKLSWFGLRSRIIVTTRNASLGYIPEMTAAYEVKPMEFDPSLCLFCRHALGESSPREGYEDLSKQIVDEIRGIPLVIEVLGSHLYRKQKETWDDTLHQLRKIPAGMAQKVLMTSYEDLDQGTKDIFLDIACFFIGRDQRIPFYMWEDCGFCPGRGVQSLLLTSLVKIGENNELSVYDLLRDLGLANCSRRRPS</sequence>
<evidence type="ECO:0000313" key="6">
    <source>
        <dbReference type="RefSeq" id="XP_048131565.1"/>
    </source>
</evidence>
<evidence type="ECO:0000313" key="5">
    <source>
        <dbReference type="Proteomes" id="UP000827889"/>
    </source>
</evidence>
<organism evidence="5 6">
    <name type="scientific">Rhodamnia argentea</name>
    <dbReference type="NCBI Taxonomy" id="178133"/>
    <lineage>
        <taxon>Eukaryota</taxon>
        <taxon>Viridiplantae</taxon>
        <taxon>Streptophyta</taxon>
        <taxon>Embryophyta</taxon>
        <taxon>Tracheophyta</taxon>
        <taxon>Spermatophyta</taxon>
        <taxon>Magnoliopsida</taxon>
        <taxon>eudicotyledons</taxon>
        <taxon>Gunneridae</taxon>
        <taxon>Pentapetalae</taxon>
        <taxon>rosids</taxon>
        <taxon>malvids</taxon>
        <taxon>Myrtales</taxon>
        <taxon>Myrtaceae</taxon>
        <taxon>Myrtoideae</taxon>
        <taxon>Myrteae</taxon>
        <taxon>Australasian group</taxon>
        <taxon>Rhodamnia</taxon>
    </lineage>
</organism>
<dbReference type="PANTHER" id="PTHR11017">
    <property type="entry name" value="LEUCINE-RICH REPEAT-CONTAINING PROTEIN"/>
    <property type="match status" value="1"/>
</dbReference>
<name>A0ABM3H4M2_9MYRT</name>
<dbReference type="Pfam" id="PF23282">
    <property type="entry name" value="WHD_ROQ1"/>
    <property type="match status" value="1"/>
</dbReference>
<protein>
    <submittedName>
        <fullName evidence="6">Disease resistance protein L6-like</fullName>
    </submittedName>
</protein>
<proteinExistence type="predicted"/>
<dbReference type="Pfam" id="PF00931">
    <property type="entry name" value="NB-ARC"/>
    <property type="match status" value="1"/>
</dbReference>
<dbReference type="RefSeq" id="XP_048131565.1">
    <property type="nucleotide sequence ID" value="XM_048275608.1"/>
</dbReference>
<dbReference type="InterPro" id="IPR027417">
    <property type="entry name" value="P-loop_NTPase"/>
</dbReference>